<dbReference type="Gene3D" id="3.40.50.620">
    <property type="entry name" value="HUPs"/>
    <property type="match status" value="1"/>
</dbReference>
<evidence type="ECO:0000256" key="1">
    <source>
        <dbReference type="ARBA" id="ARBA00008791"/>
    </source>
</evidence>
<name>A0A6J4VM78_9BACT</name>
<gene>
    <name evidence="3" type="ORF">AVDCRST_MAG59-4619</name>
</gene>
<dbReference type="EMBL" id="CADCWF010000338">
    <property type="protein sequence ID" value="CAA9580082.1"/>
    <property type="molecule type" value="Genomic_DNA"/>
</dbReference>
<sequence length="147" mass="15789">MFERIVVSLDGSERGERALAPAVELVTRLGIPLHLLRVADVTWLRLGMNDAALEYSALGGELAEEQREAETYLTGVAERLGAEGLAVTTEVRPGFAAREVLAALREGDLLAMASHGRSGPARWLLGSVAEEVTRRAECPVLLVRAAD</sequence>
<evidence type="ECO:0000313" key="3">
    <source>
        <dbReference type="EMBL" id="CAA9580082.1"/>
    </source>
</evidence>
<feature type="domain" description="UspA" evidence="2">
    <location>
        <begin position="1"/>
        <end position="144"/>
    </location>
</feature>
<protein>
    <recommendedName>
        <fullName evidence="2">UspA domain-containing protein</fullName>
    </recommendedName>
</protein>
<dbReference type="PANTHER" id="PTHR46268:SF6">
    <property type="entry name" value="UNIVERSAL STRESS PROTEIN UP12"/>
    <property type="match status" value="1"/>
</dbReference>
<comment type="similarity">
    <text evidence="1">Belongs to the universal stress protein A family.</text>
</comment>
<reference evidence="3" key="1">
    <citation type="submission" date="2020-02" db="EMBL/GenBank/DDBJ databases">
        <authorList>
            <person name="Meier V. D."/>
        </authorList>
    </citation>
    <scope>NUCLEOTIDE SEQUENCE</scope>
    <source>
        <strain evidence="3">AVDCRST_MAG59</strain>
    </source>
</reference>
<dbReference type="Pfam" id="PF00582">
    <property type="entry name" value="Usp"/>
    <property type="match status" value="1"/>
</dbReference>
<dbReference type="AlphaFoldDB" id="A0A6J4VM78"/>
<dbReference type="PANTHER" id="PTHR46268">
    <property type="entry name" value="STRESS RESPONSE PROTEIN NHAX"/>
    <property type="match status" value="1"/>
</dbReference>
<dbReference type="SUPFAM" id="SSF52402">
    <property type="entry name" value="Adenine nucleotide alpha hydrolases-like"/>
    <property type="match status" value="1"/>
</dbReference>
<proteinExistence type="inferred from homology"/>
<evidence type="ECO:0000259" key="2">
    <source>
        <dbReference type="Pfam" id="PF00582"/>
    </source>
</evidence>
<organism evidence="3">
    <name type="scientific">uncultured Thermomicrobiales bacterium</name>
    <dbReference type="NCBI Taxonomy" id="1645740"/>
    <lineage>
        <taxon>Bacteria</taxon>
        <taxon>Pseudomonadati</taxon>
        <taxon>Thermomicrobiota</taxon>
        <taxon>Thermomicrobia</taxon>
        <taxon>Thermomicrobiales</taxon>
        <taxon>environmental samples</taxon>
    </lineage>
</organism>
<dbReference type="InterPro" id="IPR006015">
    <property type="entry name" value="Universal_stress_UspA"/>
</dbReference>
<dbReference type="CDD" id="cd00293">
    <property type="entry name" value="USP-like"/>
    <property type="match status" value="1"/>
</dbReference>
<accession>A0A6J4VM78</accession>
<dbReference type="InterPro" id="IPR014729">
    <property type="entry name" value="Rossmann-like_a/b/a_fold"/>
</dbReference>
<dbReference type="InterPro" id="IPR006016">
    <property type="entry name" value="UspA"/>
</dbReference>
<dbReference type="PRINTS" id="PR01438">
    <property type="entry name" value="UNVRSLSTRESS"/>
</dbReference>